<keyword evidence="6" id="KW-1185">Reference proteome</keyword>
<dbReference type="GO" id="GO:0006355">
    <property type="term" value="P:regulation of DNA-templated transcription"/>
    <property type="evidence" value="ECO:0007669"/>
    <property type="project" value="InterPro"/>
</dbReference>
<feature type="domain" description="Response regulatory" evidence="4">
    <location>
        <begin position="8"/>
        <end position="124"/>
    </location>
</feature>
<dbReference type="CDD" id="cd06170">
    <property type="entry name" value="LuxR_C_like"/>
    <property type="match status" value="1"/>
</dbReference>
<accession>A0A1H2Q8C4</accession>
<dbReference type="NCBIfam" id="NF007935">
    <property type="entry name" value="PRK10651.1"/>
    <property type="match status" value="1"/>
</dbReference>
<dbReference type="PRINTS" id="PR00038">
    <property type="entry name" value="HTHLUXR"/>
</dbReference>
<dbReference type="PROSITE" id="PS00622">
    <property type="entry name" value="HTH_LUXR_1"/>
    <property type="match status" value="1"/>
</dbReference>
<organism evidence="5 6">
    <name type="scientific">Thiocapsa roseopersicina</name>
    <dbReference type="NCBI Taxonomy" id="1058"/>
    <lineage>
        <taxon>Bacteria</taxon>
        <taxon>Pseudomonadati</taxon>
        <taxon>Pseudomonadota</taxon>
        <taxon>Gammaproteobacteria</taxon>
        <taxon>Chromatiales</taxon>
        <taxon>Chromatiaceae</taxon>
        <taxon>Thiocapsa</taxon>
    </lineage>
</organism>
<dbReference type="EMBL" id="FNNZ01000001">
    <property type="protein sequence ID" value="SDW03391.1"/>
    <property type="molecule type" value="Genomic_DNA"/>
</dbReference>
<dbReference type="Gene3D" id="3.40.50.2300">
    <property type="match status" value="1"/>
</dbReference>
<dbReference type="GO" id="GO:0003677">
    <property type="term" value="F:DNA binding"/>
    <property type="evidence" value="ECO:0007669"/>
    <property type="project" value="UniProtKB-KW"/>
</dbReference>
<keyword evidence="2" id="KW-0597">Phosphoprotein</keyword>
<evidence type="ECO:0000259" key="4">
    <source>
        <dbReference type="PROSITE" id="PS50110"/>
    </source>
</evidence>
<dbReference type="PROSITE" id="PS50110">
    <property type="entry name" value="RESPONSE_REGULATORY"/>
    <property type="match status" value="1"/>
</dbReference>
<dbReference type="InterPro" id="IPR011006">
    <property type="entry name" value="CheY-like_superfamily"/>
</dbReference>
<dbReference type="STRING" id="1058.SAMN05421783_101163"/>
<name>A0A1H2Q8C4_THIRO</name>
<dbReference type="SUPFAM" id="SSF52172">
    <property type="entry name" value="CheY-like"/>
    <property type="match status" value="1"/>
</dbReference>
<dbReference type="InterPro" id="IPR016032">
    <property type="entry name" value="Sig_transdc_resp-reg_C-effctor"/>
</dbReference>
<dbReference type="InterPro" id="IPR001789">
    <property type="entry name" value="Sig_transdc_resp-reg_receiver"/>
</dbReference>
<dbReference type="AlphaFoldDB" id="A0A1H2Q8C4"/>
<dbReference type="PANTHER" id="PTHR43214:SF38">
    <property type="entry name" value="NITRATE_NITRITE RESPONSE REGULATOR PROTEIN NARL"/>
    <property type="match status" value="1"/>
</dbReference>
<dbReference type="RefSeq" id="WP_093027171.1">
    <property type="nucleotide sequence ID" value="NZ_FNNZ01000001.1"/>
</dbReference>
<evidence type="ECO:0000313" key="6">
    <source>
        <dbReference type="Proteomes" id="UP000198816"/>
    </source>
</evidence>
<dbReference type="Proteomes" id="UP000198816">
    <property type="component" value="Unassembled WGS sequence"/>
</dbReference>
<reference evidence="6" key="1">
    <citation type="submission" date="2016-10" db="EMBL/GenBank/DDBJ databases">
        <authorList>
            <person name="Varghese N."/>
            <person name="Submissions S."/>
        </authorList>
    </citation>
    <scope>NUCLEOTIDE SEQUENCE [LARGE SCALE GENOMIC DNA]</scope>
    <source>
        <strain evidence="6">DSM 217</strain>
    </source>
</reference>
<dbReference type="InterPro" id="IPR000792">
    <property type="entry name" value="Tscrpt_reg_LuxR_C"/>
</dbReference>
<dbReference type="InterPro" id="IPR039420">
    <property type="entry name" value="WalR-like"/>
</dbReference>
<dbReference type="SMART" id="SM00421">
    <property type="entry name" value="HTH_LUXR"/>
    <property type="match status" value="1"/>
</dbReference>
<dbReference type="SUPFAM" id="SSF46894">
    <property type="entry name" value="C-terminal effector domain of the bipartite response regulators"/>
    <property type="match status" value="1"/>
</dbReference>
<evidence type="ECO:0000313" key="5">
    <source>
        <dbReference type="EMBL" id="SDW03391.1"/>
    </source>
</evidence>
<dbReference type="SMART" id="SM00448">
    <property type="entry name" value="REC"/>
    <property type="match status" value="1"/>
</dbReference>
<feature type="domain" description="HTH luxR-type" evidence="3">
    <location>
        <begin position="149"/>
        <end position="214"/>
    </location>
</feature>
<evidence type="ECO:0000256" key="1">
    <source>
        <dbReference type="ARBA" id="ARBA00023125"/>
    </source>
</evidence>
<protein>
    <submittedName>
        <fullName evidence="5">Two component transcriptional regulator, LuxR family</fullName>
    </submittedName>
</protein>
<proteinExistence type="predicted"/>
<dbReference type="GO" id="GO:0000160">
    <property type="term" value="P:phosphorelay signal transduction system"/>
    <property type="evidence" value="ECO:0007669"/>
    <property type="project" value="InterPro"/>
</dbReference>
<evidence type="ECO:0000259" key="3">
    <source>
        <dbReference type="PROSITE" id="PS50043"/>
    </source>
</evidence>
<evidence type="ECO:0000256" key="2">
    <source>
        <dbReference type="PROSITE-ProRule" id="PRU00169"/>
    </source>
</evidence>
<dbReference type="Pfam" id="PF00072">
    <property type="entry name" value="Response_reg"/>
    <property type="match status" value="1"/>
</dbReference>
<gene>
    <name evidence="5" type="ORF">SAMN05421783_101163</name>
</gene>
<dbReference type="OrthoDB" id="9796655at2"/>
<dbReference type="Pfam" id="PF00196">
    <property type="entry name" value="GerE"/>
    <property type="match status" value="1"/>
</dbReference>
<dbReference type="PANTHER" id="PTHR43214">
    <property type="entry name" value="TWO-COMPONENT RESPONSE REGULATOR"/>
    <property type="match status" value="1"/>
</dbReference>
<sequence length="219" mass="24046">MTTDTRTAVVIIDDHPLFRKGVSDLIAMAPELILVGEAGDGEEGVRVAAECRPDLILLDLNMKGMNGIQTLERLRRADLDARVVMLTVSDSEQDVVAALRAGADGYLLKDMEPEDILEQLLAAGRGRLVISQRLTELIARALCHDSRPVRPREAGLTPREQQVLGLLADGLSNKLIARELDLSLGTVKVHVKHVLKKLKLRTRVEAAVWAVRQSTPDEL</sequence>
<keyword evidence="1" id="KW-0238">DNA-binding</keyword>
<dbReference type="PROSITE" id="PS50043">
    <property type="entry name" value="HTH_LUXR_2"/>
    <property type="match status" value="1"/>
</dbReference>
<feature type="modified residue" description="4-aspartylphosphate" evidence="2">
    <location>
        <position position="59"/>
    </location>
</feature>